<evidence type="ECO:0000256" key="3">
    <source>
        <dbReference type="ARBA" id="ARBA00023163"/>
    </source>
</evidence>
<dbReference type="PRINTS" id="PR00455">
    <property type="entry name" value="HTHTETR"/>
</dbReference>
<evidence type="ECO:0000259" key="6">
    <source>
        <dbReference type="PROSITE" id="PS50977"/>
    </source>
</evidence>
<dbReference type="STRING" id="1075090.GOAMR_40_01190"/>
<evidence type="ECO:0000256" key="2">
    <source>
        <dbReference type="ARBA" id="ARBA00023125"/>
    </source>
</evidence>
<keyword evidence="2 4" id="KW-0238">DNA-binding</keyword>
<feature type="domain" description="HTH tetR-type" evidence="6">
    <location>
        <begin position="21"/>
        <end position="81"/>
    </location>
</feature>
<dbReference type="PROSITE" id="PS50977">
    <property type="entry name" value="HTH_TETR_2"/>
    <property type="match status" value="1"/>
</dbReference>
<dbReference type="SUPFAM" id="SSF46689">
    <property type="entry name" value="Homeodomain-like"/>
    <property type="match status" value="1"/>
</dbReference>
<dbReference type="PANTHER" id="PTHR30055">
    <property type="entry name" value="HTH-TYPE TRANSCRIPTIONAL REGULATOR RUTR"/>
    <property type="match status" value="1"/>
</dbReference>
<feature type="DNA-binding region" description="H-T-H motif" evidence="4">
    <location>
        <begin position="44"/>
        <end position="63"/>
    </location>
</feature>
<evidence type="ECO:0000256" key="5">
    <source>
        <dbReference type="SAM" id="MobiDB-lite"/>
    </source>
</evidence>
<evidence type="ECO:0000313" key="8">
    <source>
        <dbReference type="Proteomes" id="UP000006023"/>
    </source>
</evidence>
<proteinExistence type="predicted"/>
<dbReference type="EMBL" id="BAED01000040">
    <property type="protein sequence ID" value="GAB05629.1"/>
    <property type="molecule type" value="Genomic_DNA"/>
</dbReference>
<dbReference type="GO" id="GO:0000976">
    <property type="term" value="F:transcription cis-regulatory region binding"/>
    <property type="evidence" value="ECO:0007669"/>
    <property type="project" value="TreeGrafter"/>
</dbReference>
<evidence type="ECO:0000256" key="1">
    <source>
        <dbReference type="ARBA" id="ARBA00023015"/>
    </source>
</evidence>
<accession>G7GPV4</accession>
<dbReference type="PANTHER" id="PTHR30055:SF234">
    <property type="entry name" value="HTH-TYPE TRANSCRIPTIONAL REGULATOR BETI"/>
    <property type="match status" value="1"/>
</dbReference>
<name>G7GPV4_9ACTN</name>
<gene>
    <name evidence="7" type="ORF">GOAMR_40_01190</name>
</gene>
<evidence type="ECO:0000256" key="4">
    <source>
        <dbReference type="PROSITE-ProRule" id="PRU00335"/>
    </source>
</evidence>
<feature type="region of interest" description="Disordered" evidence="5">
    <location>
        <begin position="1"/>
        <end position="23"/>
    </location>
</feature>
<dbReference type="Pfam" id="PF00440">
    <property type="entry name" value="TetR_N"/>
    <property type="match status" value="1"/>
</dbReference>
<organism evidence="7 8">
    <name type="scientific">Gordonia amarae NBRC 15530</name>
    <dbReference type="NCBI Taxonomy" id="1075090"/>
    <lineage>
        <taxon>Bacteria</taxon>
        <taxon>Bacillati</taxon>
        <taxon>Actinomycetota</taxon>
        <taxon>Actinomycetes</taxon>
        <taxon>Mycobacteriales</taxon>
        <taxon>Gordoniaceae</taxon>
        <taxon>Gordonia</taxon>
    </lineage>
</organism>
<keyword evidence="1" id="KW-0805">Transcription regulation</keyword>
<dbReference type="eggNOG" id="COG1309">
    <property type="taxonomic scope" value="Bacteria"/>
</dbReference>
<dbReference type="Proteomes" id="UP000006023">
    <property type="component" value="Unassembled WGS sequence"/>
</dbReference>
<dbReference type="AlphaFoldDB" id="G7GPV4"/>
<comment type="caution">
    <text evidence="7">The sequence shown here is derived from an EMBL/GenBank/DDBJ whole genome shotgun (WGS) entry which is preliminary data.</text>
</comment>
<dbReference type="InterPro" id="IPR009057">
    <property type="entry name" value="Homeodomain-like_sf"/>
</dbReference>
<sequence>MTSGTRGSRRRVAWGGQGQPEDPRSRIVEAAIRTLATHGLEHTSLTVIAREAQVSRQTVYKYFSTKEEIVEIALERAVTDAGDRLVALARTAGSAEEFVVELCLSVVREFTANPAISPMITVLEQPAARRRLLDPEALALARGYLEPVLGYRPDLTGDLEEMTETFLRFVISLMTFEGPSGRSDDSMRDYLAKVLVPAMGLHRHPPGD</sequence>
<dbReference type="RefSeq" id="WP_005187071.1">
    <property type="nucleotide sequence ID" value="NZ_BAED01000040.1"/>
</dbReference>
<keyword evidence="8" id="KW-1185">Reference proteome</keyword>
<dbReference type="InterPro" id="IPR001647">
    <property type="entry name" value="HTH_TetR"/>
</dbReference>
<protein>
    <submittedName>
        <fullName evidence="7">Putative TetR family transcriptional regulator</fullName>
    </submittedName>
</protein>
<dbReference type="InterPro" id="IPR050109">
    <property type="entry name" value="HTH-type_TetR-like_transc_reg"/>
</dbReference>
<reference evidence="7 8" key="1">
    <citation type="submission" date="2011-11" db="EMBL/GenBank/DDBJ databases">
        <title>Whole genome shotgun sequence of Gordonia amarae NBRC 15530.</title>
        <authorList>
            <person name="Takarada H."/>
            <person name="Hosoyama A."/>
            <person name="Tsuchikane K."/>
            <person name="Katsumata H."/>
            <person name="Yamazaki S."/>
            <person name="Fujita N."/>
        </authorList>
    </citation>
    <scope>NUCLEOTIDE SEQUENCE [LARGE SCALE GENOMIC DNA]</scope>
    <source>
        <strain evidence="7 8">NBRC 15530</strain>
    </source>
</reference>
<dbReference type="Gene3D" id="1.10.357.10">
    <property type="entry name" value="Tetracycline Repressor, domain 2"/>
    <property type="match status" value="1"/>
</dbReference>
<keyword evidence="3" id="KW-0804">Transcription</keyword>
<dbReference type="GO" id="GO:0003700">
    <property type="term" value="F:DNA-binding transcription factor activity"/>
    <property type="evidence" value="ECO:0007669"/>
    <property type="project" value="TreeGrafter"/>
</dbReference>
<evidence type="ECO:0000313" key="7">
    <source>
        <dbReference type="EMBL" id="GAB05629.1"/>
    </source>
</evidence>